<evidence type="ECO:0000313" key="8">
    <source>
        <dbReference type="Proteomes" id="UP000008021"/>
    </source>
</evidence>
<dbReference type="FunFam" id="1.25.40.10:FF:001793">
    <property type="entry name" value="Pentatricopeptide repeat-containing protein"/>
    <property type="match status" value="1"/>
</dbReference>
<keyword evidence="1" id="KW-0677">Repeat</keyword>
<keyword evidence="8" id="KW-1185">Reference proteome</keyword>
<name>A0A0E0DW19_9ORYZ</name>
<dbReference type="FunFam" id="3.30.40.10:FF:000226">
    <property type="entry name" value="E3 ubiquitin ligase BIG BROTHER"/>
    <property type="match status" value="1"/>
</dbReference>
<reference evidence="7" key="2">
    <citation type="submission" date="2018-05" db="EMBL/GenBank/DDBJ databases">
        <title>OmerRS3 (Oryza meridionalis Reference Sequence Version 3).</title>
        <authorList>
            <person name="Zhang J."/>
            <person name="Kudrna D."/>
            <person name="Lee S."/>
            <person name="Talag J."/>
            <person name="Welchert J."/>
            <person name="Wing R.A."/>
        </authorList>
    </citation>
    <scope>NUCLEOTIDE SEQUENCE [LARGE SCALE GENOMIC DNA]</scope>
    <source>
        <strain evidence="7">cv. OR44</strain>
    </source>
</reference>
<dbReference type="Gene3D" id="1.25.40.10">
    <property type="entry name" value="Tetratricopeptide repeat domain"/>
    <property type="match status" value="2"/>
</dbReference>
<dbReference type="Gene3D" id="3.30.40.10">
    <property type="entry name" value="Zinc/RING finger domain, C3HC4 (zinc finger)"/>
    <property type="match status" value="1"/>
</dbReference>
<evidence type="ECO:0000256" key="4">
    <source>
        <dbReference type="PROSITE-ProRule" id="PRU00708"/>
    </source>
</evidence>
<dbReference type="Proteomes" id="UP000008021">
    <property type="component" value="Chromosome 6"/>
</dbReference>
<dbReference type="SUPFAM" id="SSF57850">
    <property type="entry name" value="RING/U-box"/>
    <property type="match status" value="1"/>
</dbReference>
<proteinExistence type="predicted"/>
<evidence type="ECO:0000313" key="7">
    <source>
        <dbReference type="EnsemblPlants" id="OMERI06G01610.2"/>
    </source>
</evidence>
<evidence type="ECO:0000256" key="3">
    <source>
        <dbReference type="PROSITE-ProRule" id="PRU00175"/>
    </source>
</evidence>
<feature type="region of interest" description="Disordered" evidence="5">
    <location>
        <begin position="617"/>
        <end position="657"/>
    </location>
</feature>
<dbReference type="PANTHER" id="PTHR47926">
    <property type="entry name" value="PENTATRICOPEPTIDE REPEAT-CONTAINING PROTEIN"/>
    <property type="match status" value="1"/>
</dbReference>
<dbReference type="InterPro" id="IPR011990">
    <property type="entry name" value="TPR-like_helical_dom_sf"/>
</dbReference>
<evidence type="ECO:0000259" key="6">
    <source>
        <dbReference type="PROSITE" id="PS50089"/>
    </source>
</evidence>
<dbReference type="EnsemblPlants" id="OMERI06G01610.2">
    <property type="protein sequence ID" value="OMERI06G01610.2"/>
    <property type="gene ID" value="OMERI06G01610"/>
</dbReference>
<dbReference type="InterPro" id="IPR046960">
    <property type="entry name" value="PPR_At4g14850-like_plant"/>
</dbReference>
<dbReference type="GO" id="GO:0008270">
    <property type="term" value="F:zinc ion binding"/>
    <property type="evidence" value="ECO:0007669"/>
    <property type="project" value="UniProtKB-KW"/>
</dbReference>
<dbReference type="InterPro" id="IPR002885">
    <property type="entry name" value="PPR_rpt"/>
</dbReference>
<dbReference type="InterPro" id="IPR013083">
    <property type="entry name" value="Znf_RING/FYVE/PHD"/>
</dbReference>
<dbReference type="Pfam" id="PF01535">
    <property type="entry name" value="PPR"/>
    <property type="match status" value="3"/>
</dbReference>
<dbReference type="PANTHER" id="PTHR47926:SF540">
    <property type="entry name" value="PENTATRICOPEPTIDE REPEAT-CONTAINING PROTEIN"/>
    <property type="match status" value="1"/>
</dbReference>
<dbReference type="NCBIfam" id="TIGR00756">
    <property type="entry name" value="PPR"/>
    <property type="match status" value="3"/>
</dbReference>
<organism evidence="7">
    <name type="scientific">Oryza meridionalis</name>
    <dbReference type="NCBI Taxonomy" id="40149"/>
    <lineage>
        <taxon>Eukaryota</taxon>
        <taxon>Viridiplantae</taxon>
        <taxon>Streptophyta</taxon>
        <taxon>Embryophyta</taxon>
        <taxon>Tracheophyta</taxon>
        <taxon>Spermatophyta</taxon>
        <taxon>Magnoliopsida</taxon>
        <taxon>Liliopsida</taxon>
        <taxon>Poales</taxon>
        <taxon>Poaceae</taxon>
        <taxon>BOP clade</taxon>
        <taxon>Oryzoideae</taxon>
        <taxon>Oryzeae</taxon>
        <taxon>Oryzinae</taxon>
        <taxon>Oryza</taxon>
    </lineage>
</organism>
<dbReference type="PROSITE" id="PS50089">
    <property type="entry name" value="ZF_RING_2"/>
    <property type="match status" value="1"/>
</dbReference>
<protein>
    <recommendedName>
        <fullName evidence="6">RING-type domain-containing protein</fullName>
    </recommendedName>
</protein>
<dbReference type="Gramene" id="OMERI06G01610.2">
    <property type="protein sequence ID" value="OMERI06G01610.2"/>
    <property type="gene ID" value="OMERI06G01610"/>
</dbReference>
<feature type="domain" description="RING-type" evidence="6">
    <location>
        <begin position="691"/>
        <end position="732"/>
    </location>
</feature>
<feature type="repeat" description="PPR" evidence="4">
    <location>
        <begin position="153"/>
        <end position="187"/>
    </location>
</feature>
<keyword evidence="3" id="KW-0863">Zinc-finger</keyword>
<keyword evidence="3" id="KW-0479">Metal-binding</keyword>
<dbReference type="InterPro" id="IPR001841">
    <property type="entry name" value="Znf_RING"/>
</dbReference>
<accession>A0A0E0DW19</accession>
<dbReference type="SMART" id="SM00184">
    <property type="entry name" value="RING"/>
    <property type="match status" value="1"/>
</dbReference>
<dbReference type="Pfam" id="PF13639">
    <property type="entry name" value="zf-RING_2"/>
    <property type="match status" value="1"/>
</dbReference>
<feature type="compositionally biased region" description="Acidic residues" evidence="5">
    <location>
        <begin position="636"/>
        <end position="646"/>
    </location>
</feature>
<dbReference type="AlphaFoldDB" id="A0A0E0DW19"/>
<evidence type="ECO:0000256" key="1">
    <source>
        <dbReference type="ARBA" id="ARBA00022737"/>
    </source>
</evidence>
<reference evidence="7" key="1">
    <citation type="submission" date="2015-04" db="UniProtKB">
        <authorList>
            <consortium name="EnsemblPlants"/>
        </authorList>
    </citation>
    <scope>IDENTIFICATION</scope>
</reference>
<dbReference type="GO" id="GO:0005737">
    <property type="term" value="C:cytoplasm"/>
    <property type="evidence" value="ECO:0007669"/>
    <property type="project" value="UniProtKB-ARBA"/>
</dbReference>
<dbReference type="FunFam" id="1.25.40.10:FF:001781">
    <property type="entry name" value="Pentatricopeptide repeat-containing protein"/>
    <property type="match status" value="1"/>
</dbReference>
<dbReference type="STRING" id="40149.A0A0E0DW19"/>
<sequence length="739" mass="82350">MEEAKQLHARALRRGVRLLQPLLLRVLADGDHRYAARLLASYPAPPSAPLHNRLLHALASLHRPHPLLLPFFSRLHRLRLLTPLSFTLLFSSSSSSSSASSTPFFLCSHSLLIKSGHFASSDPFLFSALVSFYAKSKLLVEARKVFDELTCRDTAVYNALLSAYAKGGLVDSAEKLFEEMPERNVVSWTAMVSGYAQNGRHEEAVETFLEMWERAGVQPNELTVSSVLPACAAVGAMELGRKVEEYARRKGLLRNVYVANALLEMYSKCGSIRQAWQVFQGIGRQQDLCSWNSMIMAFAVHGLWKEALALFYKLRMAGVKPDGITFVGVILACTHGGLVNEGKLFFDSMEAEFGLKPRIEHYGCMVDLLGRAGLLKESYSLIASMPVEPDAVIWGALLGACSFRGNVELAELAMDKLIHLEPQNTANLVILSNIYASSGKWDGVARVWKLLKEKDHKKSAGYSFIELDGTMHKFLVEDKSHPRFEEVYNTLNSVTMTMKLPDAMRRITVHYVNPPPVAGAGEAHVDGLDDEVLDYVIGDVLQDQEGLYQSILYGTYGDDMRGARNTALAQSDGLHYYYHGENSSGEATTSRNSEIDQQIEYDLVFARQLQAMDNLTIETPADEDDDISCVPSPSDSETDEPAEGNNEEQRQALVESVGNENRGLSDLLISYLETWKYKSGFFPRKANHDNCPICLSAFRRRETLITLACKHSYHEGCVSRWLKIDKTCPVCKYEVFGPS</sequence>
<dbReference type="Pfam" id="PF13041">
    <property type="entry name" value="PPR_2"/>
    <property type="match status" value="1"/>
</dbReference>
<dbReference type="PROSITE" id="PS51375">
    <property type="entry name" value="PPR"/>
    <property type="match status" value="2"/>
</dbReference>
<dbReference type="SUPFAM" id="SSF48452">
    <property type="entry name" value="TPR-like"/>
    <property type="match status" value="1"/>
</dbReference>
<feature type="repeat" description="PPR" evidence="4">
    <location>
        <begin position="287"/>
        <end position="321"/>
    </location>
</feature>
<dbReference type="Pfam" id="PF20431">
    <property type="entry name" value="E_motif"/>
    <property type="match status" value="1"/>
</dbReference>
<dbReference type="InterPro" id="IPR046848">
    <property type="entry name" value="E_motif"/>
</dbReference>
<evidence type="ECO:0000256" key="2">
    <source>
        <dbReference type="ARBA" id="ARBA00022946"/>
    </source>
</evidence>
<keyword evidence="3" id="KW-0862">Zinc</keyword>
<dbReference type="Pfam" id="PF12854">
    <property type="entry name" value="PPR_1"/>
    <property type="match status" value="1"/>
</dbReference>
<evidence type="ECO:0000256" key="5">
    <source>
        <dbReference type="SAM" id="MobiDB-lite"/>
    </source>
</evidence>
<dbReference type="GO" id="GO:0009451">
    <property type="term" value="P:RNA modification"/>
    <property type="evidence" value="ECO:0007669"/>
    <property type="project" value="InterPro"/>
</dbReference>
<keyword evidence="2" id="KW-0809">Transit peptide</keyword>
<dbReference type="GO" id="GO:0003723">
    <property type="term" value="F:RNA binding"/>
    <property type="evidence" value="ECO:0007669"/>
    <property type="project" value="InterPro"/>
</dbReference>